<organism evidence="3 4">
    <name type="scientific">Adhaeribacter radiodurans</name>
    <dbReference type="NCBI Taxonomy" id="2745197"/>
    <lineage>
        <taxon>Bacteria</taxon>
        <taxon>Pseudomonadati</taxon>
        <taxon>Bacteroidota</taxon>
        <taxon>Cytophagia</taxon>
        <taxon>Cytophagales</taxon>
        <taxon>Hymenobacteraceae</taxon>
        <taxon>Adhaeribacter</taxon>
    </lineage>
</organism>
<dbReference type="SUPFAM" id="SSF51735">
    <property type="entry name" value="NAD(P)-binding Rossmann-fold domains"/>
    <property type="match status" value="1"/>
</dbReference>
<reference evidence="3 4" key="2">
    <citation type="submission" date="2020-08" db="EMBL/GenBank/DDBJ databases">
        <title>Adhaeribacter dokdonensis sp. nov., isolated from the rhizosphere of Elymus tsukushiensis, a plant native to the Dokdo Islands, Republic of Korea.</title>
        <authorList>
            <person name="Ghim S.Y."/>
        </authorList>
    </citation>
    <scope>NUCLEOTIDE SEQUENCE [LARGE SCALE GENOMIC DNA]</scope>
    <source>
        <strain evidence="3 4">KUDC8001</strain>
    </source>
</reference>
<dbReference type="RefSeq" id="WP_182416529.1">
    <property type="nucleotide sequence ID" value="NZ_CP055153.1"/>
</dbReference>
<dbReference type="PANTHER" id="PTHR43708">
    <property type="entry name" value="CONSERVED EXPRESSED OXIDOREDUCTASE (EUROFUNG)"/>
    <property type="match status" value="1"/>
</dbReference>
<dbReference type="InterPro" id="IPR055170">
    <property type="entry name" value="GFO_IDH_MocA-like_dom"/>
</dbReference>
<dbReference type="Gene3D" id="3.30.360.10">
    <property type="entry name" value="Dihydrodipicolinate Reductase, domain 2"/>
    <property type="match status" value="1"/>
</dbReference>
<dbReference type="Pfam" id="PF01408">
    <property type="entry name" value="GFO_IDH_MocA"/>
    <property type="match status" value="1"/>
</dbReference>
<accession>A0A7L7LGG4</accession>
<keyword evidence="4" id="KW-1185">Reference proteome</keyword>
<name>A0A7L7LGG4_9BACT</name>
<dbReference type="EMBL" id="CP055153">
    <property type="protein sequence ID" value="QMU31704.1"/>
    <property type="molecule type" value="Genomic_DNA"/>
</dbReference>
<evidence type="ECO:0000313" key="4">
    <source>
        <dbReference type="Proteomes" id="UP000514509"/>
    </source>
</evidence>
<dbReference type="PANTHER" id="PTHR43708:SF3">
    <property type="entry name" value="OXIDOREDUCTASE"/>
    <property type="match status" value="1"/>
</dbReference>
<dbReference type="InterPro" id="IPR000683">
    <property type="entry name" value="Gfo/Idh/MocA-like_OxRdtase_N"/>
</dbReference>
<dbReference type="InterPro" id="IPR036291">
    <property type="entry name" value="NAD(P)-bd_dom_sf"/>
</dbReference>
<dbReference type="Proteomes" id="UP000514509">
    <property type="component" value="Chromosome"/>
</dbReference>
<proteinExistence type="predicted"/>
<dbReference type="Gene3D" id="3.40.50.720">
    <property type="entry name" value="NAD(P)-binding Rossmann-like Domain"/>
    <property type="match status" value="1"/>
</dbReference>
<gene>
    <name evidence="3" type="ORF">HUW48_26015</name>
</gene>
<dbReference type="InterPro" id="IPR051317">
    <property type="entry name" value="Gfo/Idh/MocA_oxidoreduct"/>
</dbReference>
<reference evidence="3 4" key="1">
    <citation type="submission" date="2020-06" db="EMBL/GenBank/DDBJ databases">
        <authorList>
            <person name="Hwang Y.J."/>
        </authorList>
    </citation>
    <scope>NUCLEOTIDE SEQUENCE [LARGE SCALE GENOMIC DNA]</scope>
    <source>
        <strain evidence="3 4">KUDC8001</strain>
    </source>
</reference>
<dbReference type="KEGG" id="add:HUW48_26015"/>
<protein>
    <submittedName>
        <fullName evidence="3">Gfo/Idh/MocA family oxidoreductase</fullName>
    </submittedName>
</protein>
<evidence type="ECO:0000259" key="1">
    <source>
        <dbReference type="Pfam" id="PF01408"/>
    </source>
</evidence>
<sequence length="379" mass="41796">MGMIGGGKDAFIGGVHRMAAALDGEIELVCGAFSSNPEKSRASGEALRLPTERVYANFEEMIQKEKELPEGERMDFVSIVTPNHMHFPPAKMALENGFHVVCDKPVTLNLQEALDLREVINQTGLLFCLTHNYTGYPMVKEARAMVQSGKLGKIRKVIVEYPQGWLAQLLEATGNKQADWRTDPARSGAAGCMGDIGTHAENLAEYITGLKITELCADLTTFVEGRKLEDDGNVLLRFDNGAKGVLHASQIANGEENDLNIRVYGEFGGLQWWQMDPNTLIYKTNEEGARRLRPGVGQQSEATKAHIRVPAGHPEAFLEAFANLYRNFAITLRARMNGEEPNPIYTDFPGIEAGIRGLAFIDTCIASAHSDQKWTKFVI</sequence>
<evidence type="ECO:0000259" key="2">
    <source>
        <dbReference type="Pfam" id="PF22725"/>
    </source>
</evidence>
<dbReference type="GO" id="GO:0000166">
    <property type="term" value="F:nucleotide binding"/>
    <property type="evidence" value="ECO:0007669"/>
    <property type="project" value="InterPro"/>
</dbReference>
<feature type="domain" description="Gfo/Idh/MocA-like oxidoreductase N-terminal" evidence="1">
    <location>
        <begin position="2"/>
        <end position="127"/>
    </location>
</feature>
<feature type="domain" description="GFO/IDH/MocA-like oxidoreductase" evidence="2">
    <location>
        <begin position="140"/>
        <end position="270"/>
    </location>
</feature>
<evidence type="ECO:0000313" key="3">
    <source>
        <dbReference type="EMBL" id="QMU31704.1"/>
    </source>
</evidence>
<dbReference type="AlphaFoldDB" id="A0A7L7LGG4"/>
<dbReference type="SUPFAM" id="SSF55347">
    <property type="entry name" value="Glyceraldehyde-3-phosphate dehydrogenase-like, C-terminal domain"/>
    <property type="match status" value="1"/>
</dbReference>
<dbReference type="Pfam" id="PF22725">
    <property type="entry name" value="GFO_IDH_MocA_C3"/>
    <property type="match status" value="1"/>
</dbReference>